<proteinExistence type="predicted"/>
<protein>
    <submittedName>
        <fullName evidence="1">Uncharacterized protein</fullName>
    </submittedName>
</protein>
<dbReference type="EMBL" id="JADIMZ010000102">
    <property type="protein sequence ID" value="MBO8433009.1"/>
    <property type="molecule type" value="Genomic_DNA"/>
</dbReference>
<comment type="caution">
    <text evidence="1">The sequence shown here is derived from an EMBL/GenBank/DDBJ whole genome shotgun (WGS) entry which is preliminary data.</text>
</comment>
<name>A0A9D9H205_9BACT</name>
<reference evidence="1" key="2">
    <citation type="journal article" date="2021" name="PeerJ">
        <title>Extensive microbial diversity within the chicken gut microbiome revealed by metagenomics and culture.</title>
        <authorList>
            <person name="Gilroy R."/>
            <person name="Ravi A."/>
            <person name="Getino M."/>
            <person name="Pursley I."/>
            <person name="Horton D.L."/>
            <person name="Alikhan N.F."/>
            <person name="Baker D."/>
            <person name="Gharbi K."/>
            <person name="Hall N."/>
            <person name="Watson M."/>
            <person name="Adriaenssens E.M."/>
            <person name="Foster-Nyarko E."/>
            <person name="Jarju S."/>
            <person name="Secka A."/>
            <person name="Antonio M."/>
            <person name="Oren A."/>
            <person name="Chaudhuri R.R."/>
            <person name="La Ragione R."/>
            <person name="Hildebrand F."/>
            <person name="Pallen M.J."/>
        </authorList>
    </citation>
    <scope>NUCLEOTIDE SEQUENCE</scope>
    <source>
        <strain evidence="1">2889</strain>
    </source>
</reference>
<accession>A0A9D9H205</accession>
<sequence length="422" mass="48066">MKYFWVILICIADLLLFGCKPSRSAAMAVETGQKTILAAIGQEESMSKLTMGANEQDDEPVVCKVYIENSASMDGYVNGATDFKKFLYDYCSLLRNHGGKLEFYYANKRIIPYKASLEDFIQNLTPQTFRARGGDRSNTELPELIESILEDMEEDNVALIVSDFLYSPKEESYISRDTWIQNIFSEYLRKHPDNALIVYRLESEFKGNYYDRDDDRFSIDAQRPYFIWITGPSDCLQTLVNSYSLKTLSRGKTANALFLDSRDAIEVPYNIVLGSGNFRLDRRDPHAIVDARKNVRGIETNLLTFRVNVSLEALFCSEDYLLDPANYELGDRDYKLTVSRSQNPGFTHTLSFSSPIVKPSSLNVQLKKRLPSWVVQYDDPIGDGISDTLMSKTYGLAYLLKGAWAAYTLHNDTYATIRVKIN</sequence>
<evidence type="ECO:0000313" key="1">
    <source>
        <dbReference type="EMBL" id="MBO8433009.1"/>
    </source>
</evidence>
<gene>
    <name evidence="1" type="ORF">IAB08_06930</name>
</gene>
<dbReference type="AlphaFoldDB" id="A0A9D9H205"/>
<reference evidence="1" key="1">
    <citation type="submission" date="2020-10" db="EMBL/GenBank/DDBJ databases">
        <authorList>
            <person name="Gilroy R."/>
        </authorList>
    </citation>
    <scope>NUCLEOTIDE SEQUENCE</scope>
    <source>
        <strain evidence="1">2889</strain>
    </source>
</reference>
<evidence type="ECO:0000313" key="2">
    <source>
        <dbReference type="Proteomes" id="UP000823612"/>
    </source>
</evidence>
<dbReference type="Proteomes" id="UP000823612">
    <property type="component" value="Unassembled WGS sequence"/>
</dbReference>
<organism evidence="1 2">
    <name type="scientific">Candidatus Pullibacteroides excrementavium</name>
    <dbReference type="NCBI Taxonomy" id="2840905"/>
    <lineage>
        <taxon>Bacteria</taxon>
        <taxon>Pseudomonadati</taxon>
        <taxon>Bacteroidota</taxon>
        <taxon>Bacteroidia</taxon>
        <taxon>Bacteroidales</taxon>
        <taxon>Candidatus Pullibacteroides</taxon>
    </lineage>
</organism>